<evidence type="ECO:0000256" key="2">
    <source>
        <dbReference type="ARBA" id="ARBA00022723"/>
    </source>
</evidence>
<dbReference type="PANTHER" id="PTHR43105">
    <property type="entry name" value="RESPIRATORY NITRATE REDUCTASE"/>
    <property type="match status" value="1"/>
</dbReference>
<dbReference type="Gene3D" id="3.40.228.10">
    <property type="entry name" value="Dimethylsulfoxide Reductase, domain 2"/>
    <property type="match status" value="1"/>
</dbReference>
<keyword evidence="2" id="KW-0479">Metal-binding</keyword>
<dbReference type="InterPro" id="IPR050123">
    <property type="entry name" value="Prok_molybdopt-oxidoreductase"/>
</dbReference>
<keyword evidence="4" id="KW-0408">Iron</keyword>
<dbReference type="GO" id="GO:0003954">
    <property type="term" value="F:NADH dehydrogenase activity"/>
    <property type="evidence" value="ECO:0007669"/>
    <property type="project" value="TreeGrafter"/>
</dbReference>
<dbReference type="AlphaFoldDB" id="X1S022"/>
<dbReference type="SMART" id="SM00926">
    <property type="entry name" value="Molybdop_Fe4S4"/>
    <property type="match status" value="1"/>
</dbReference>
<sequence>MMKKIKTTCVYCGTGCQVYLKVQDGKVVATKPVRDGFNPGHGKLCIKGWNMHEFINSPERLTDPMIRKNGSFEKVSWDEAIEYIVDNFKKIISENPSNNRVLACLSSAKCTNEENYVMQKFARAVLYTNNVDHCARLCHASTVAGLGSAFGSGAMTNSIDEIADADVLYITGSNTNEQHPLIGTQILEALEKGAKFNRFHYLGVDCRICTSLWNNHRSSGFCKSNCYS</sequence>
<keyword evidence="1" id="KW-0004">4Fe-4S</keyword>
<evidence type="ECO:0000313" key="7">
    <source>
        <dbReference type="EMBL" id="GAI68810.1"/>
    </source>
</evidence>
<dbReference type="GO" id="GO:0022904">
    <property type="term" value="P:respiratory electron transport chain"/>
    <property type="evidence" value="ECO:0007669"/>
    <property type="project" value="TreeGrafter"/>
</dbReference>
<name>X1S022_9ZZZZ</name>
<dbReference type="GO" id="GO:0046872">
    <property type="term" value="F:metal ion binding"/>
    <property type="evidence" value="ECO:0007669"/>
    <property type="project" value="UniProtKB-KW"/>
</dbReference>
<evidence type="ECO:0000259" key="6">
    <source>
        <dbReference type="PROSITE" id="PS51669"/>
    </source>
</evidence>
<keyword evidence="3" id="KW-0560">Oxidoreductase</keyword>
<proteinExistence type="predicted"/>
<evidence type="ECO:0000256" key="1">
    <source>
        <dbReference type="ARBA" id="ARBA00022485"/>
    </source>
</evidence>
<dbReference type="Gene3D" id="3.40.50.740">
    <property type="match status" value="1"/>
</dbReference>
<dbReference type="SUPFAM" id="SSF53706">
    <property type="entry name" value="Formate dehydrogenase/DMSO reductase, domains 1-3"/>
    <property type="match status" value="1"/>
</dbReference>
<reference evidence="7" key="1">
    <citation type="journal article" date="2014" name="Front. Microbiol.">
        <title>High frequency of phylogenetically diverse reductive dehalogenase-homologous genes in deep subseafloor sedimentary metagenomes.</title>
        <authorList>
            <person name="Kawai M."/>
            <person name="Futagami T."/>
            <person name="Toyoda A."/>
            <person name="Takaki Y."/>
            <person name="Nishi S."/>
            <person name="Hori S."/>
            <person name="Arai W."/>
            <person name="Tsubouchi T."/>
            <person name="Morono Y."/>
            <person name="Uchiyama I."/>
            <person name="Ito T."/>
            <person name="Fujiyama A."/>
            <person name="Inagaki F."/>
            <person name="Takami H."/>
        </authorList>
    </citation>
    <scope>NUCLEOTIDE SEQUENCE</scope>
    <source>
        <strain evidence="7">Expedition CK06-06</strain>
    </source>
</reference>
<comment type="caution">
    <text evidence="7">The sequence shown here is derived from an EMBL/GenBank/DDBJ whole genome shotgun (WGS) entry which is preliminary data.</text>
</comment>
<dbReference type="PROSITE" id="PS00551">
    <property type="entry name" value="MOLYBDOPTERIN_PROK_1"/>
    <property type="match status" value="1"/>
</dbReference>
<dbReference type="InterPro" id="IPR006656">
    <property type="entry name" value="Mopterin_OxRdtase"/>
</dbReference>
<protein>
    <recommendedName>
        <fullName evidence="6">4Fe-4S Mo/W bis-MGD-type domain-containing protein</fullName>
    </recommendedName>
</protein>
<dbReference type="GO" id="GO:0051539">
    <property type="term" value="F:4 iron, 4 sulfur cluster binding"/>
    <property type="evidence" value="ECO:0007669"/>
    <property type="project" value="UniProtKB-KW"/>
</dbReference>
<evidence type="ECO:0000256" key="3">
    <source>
        <dbReference type="ARBA" id="ARBA00023002"/>
    </source>
</evidence>
<evidence type="ECO:0000256" key="4">
    <source>
        <dbReference type="ARBA" id="ARBA00023004"/>
    </source>
</evidence>
<dbReference type="PROSITE" id="PS51669">
    <property type="entry name" value="4FE4S_MOW_BIS_MGD"/>
    <property type="match status" value="1"/>
</dbReference>
<dbReference type="PANTHER" id="PTHR43105:SF14">
    <property type="entry name" value="FORMATE DEHYDROGENASE H"/>
    <property type="match status" value="1"/>
</dbReference>
<accession>X1S022</accession>
<dbReference type="Pfam" id="PF00384">
    <property type="entry name" value="Molybdopterin"/>
    <property type="match status" value="1"/>
</dbReference>
<dbReference type="InterPro" id="IPR027467">
    <property type="entry name" value="MopterinOxRdtase_cofactor_BS"/>
</dbReference>
<dbReference type="Pfam" id="PF04879">
    <property type="entry name" value="Molybdop_Fe4S4"/>
    <property type="match status" value="1"/>
</dbReference>
<feature type="domain" description="4Fe-4S Mo/W bis-MGD-type" evidence="6">
    <location>
        <begin position="2"/>
        <end position="59"/>
    </location>
</feature>
<dbReference type="GO" id="GO:0016020">
    <property type="term" value="C:membrane"/>
    <property type="evidence" value="ECO:0007669"/>
    <property type="project" value="TreeGrafter"/>
</dbReference>
<keyword evidence="5" id="KW-0411">Iron-sulfur</keyword>
<dbReference type="EMBL" id="BARW01000746">
    <property type="protein sequence ID" value="GAI68810.1"/>
    <property type="molecule type" value="Genomic_DNA"/>
</dbReference>
<evidence type="ECO:0000256" key="5">
    <source>
        <dbReference type="ARBA" id="ARBA00023014"/>
    </source>
</evidence>
<dbReference type="Gene3D" id="2.20.25.90">
    <property type="entry name" value="ADC-like domains"/>
    <property type="match status" value="1"/>
</dbReference>
<gene>
    <name evidence="7" type="ORF">S12H4_02857</name>
</gene>
<organism evidence="7">
    <name type="scientific">marine sediment metagenome</name>
    <dbReference type="NCBI Taxonomy" id="412755"/>
    <lineage>
        <taxon>unclassified sequences</taxon>
        <taxon>metagenomes</taxon>
        <taxon>ecological metagenomes</taxon>
    </lineage>
</organism>
<dbReference type="InterPro" id="IPR006963">
    <property type="entry name" value="Mopterin_OxRdtase_4Fe-4S_dom"/>
</dbReference>